<dbReference type="RefSeq" id="WP_171111584.1">
    <property type="nucleotide sequence ID" value="NZ_CP053096.1"/>
</dbReference>
<dbReference type="KEGG" id="mmir:HLA87_02440"/>
<gene>
    <name evidence="1" type="ORF">HLA87_02440</name>
</gene>
<accession>A0A6M4J9K9</accession>
<name>A0A6M4J9K9_9MOLU</name>
<evidence type="ECO:0000313" key="2">
    <source>
        <dbReference type="Proteomes" id="UP000500686"/>
    </source>
</evidence>
<evidence type="ECO:0000313" key="1">
    <source>
        <dbReference type="EMBL" id="QJR43633.1"/>
    </source>
</evidence>
<protein>
    <submittedName>
        <fullName evidence="1">Uncharacterized protein</fullName>
    </submittedName>
</protein>
<proteinExistence type="predicted"/>
<dbReference type="EMBL" id="CP053096">
    <property type="protein sequence ID" value="QJR43633.1"/>
    <property type="molecule type" value="Genomic_DNA"/>
</dbReference>
<keyword evidence="2" id="KW-1185">Reference proteome</keyword>
<organism evidence="1 2">
    <name type="scientific">Mycoplasma miroungigenitalium</name>
    <dbReference type="NCBI Taxonomy" id="754515"/>
    <lineage>
        <taxon>Bacteria</taxon>
        <taxon>Bacillati</taxon>
        <taxon>Mycoplasmatota</taxon>
        <taxon>Mollicutes</taxon>
        <taxon>Mycoplasmataceae</taxon>
        <taxon>Mycoplasma</taxon>
    </lineage>
</organism>
<reference evidence="1 2" key="1">
    <citation type="submission" date="2020-05" db="EMBL/GenBank/DDBJ databases">
        <title>Novel Mycoplasma species detected in Mirounga angustirostris (northern elephant seal) from the USA.</title>
        <authorList>
            <person name="Volokhov D.V."/>
        </authorList>
    </citation>
    <scope>NUCLEOTIDE SEQUENCE [LARGE SCALE GENOMIC DNA]</scope>
    <source>
        <strain evidence="1 2">Mirounga ES2806-GEN</strain>
    </source>
</reference>
<dbReference type="Proteomes" id="UP000500686">
    <property type="component" value="Chromosome"/>
</dbReference>
<dbReference type="AlphaFoldDB" id="A0A6M4J9K9"/>
<sequence>MNKDFDTLINIENDKELAKEFKTLLEQNINRKLFLKIIRADKSQHFIKDKQAKIYDRTLKLIPDSSYAKRRSKVSTSLHARQFGKLKDLIVKQYKDIPDGVNASVSLDKNVKGYQRGIYFSIIRGYRKASDGHKLRYRYSKKGAKTEALNKARNKVIKNDNAYVANYVREVFVPEYHKLIKEDNEIN</sequence>